<keyword evidence="3" id="KW-1185">Reference proteome</keyword>
<dbReference type="Proteomes" id="UP001299596">
    <property type="component" value="Unassembled WGS sequence"/>
</dbReference>
<comment type="caution">
    <text evidence="2">The sequence shown here is derived from an EMBL/GenBank/DDBJ whole genome shotgun (WGS) entry which is preliminary data.</text>
</comment>
<evidence type="ECO:0000313" key="2">
    <source>
        <dbReference type="EMBL" id="MEB3023566.1"/>
    </source>
</evidence>
<dbReference type="EMBL" id="JAYJJR010000017">
    <property type="protein sequence ID" value="MEB3023566.1"/>
    <property type="molecule type" value="Genomic_DNA"/>
</dbReference>
<evidence type="ECO:0000256" key="1">
    <source>
        <dbReference type="SAM" id="Phobius"/>
    </source>
</evidence>
<organism evidence="2 3">
    <name type="scientific">[Mycobacterium] crassicus</name>
    <dbReference type="NCBI Taxonomy" id="2872309"/>
    <lineage>
        <taxon>Bacteria</taxon>
        <taxon>Bacillati</taxon>
        <taxon>Actinomycetota</taxon>
        <taxon>Actinomycetes</taxon>
        <taxon>Mycobacteriales</taxon>
        <taxon>Mycobacteriaceae</taxon>
        <taxon>Mycolicibacter</taxon>
    </lineage>
</organism>
<sequence>MHSHTTPAISLAQNTQQSQRLIAAQARLYSDVKRDSALRLAVIAAVAVSLSWVSINNDSTTAVGTVGGLAALVLQALVTWRERRKVSLASAIQEQFDTEVYQLPWNSVVVRHRPNGQDIARAAARYKGDRTRDWYPDTGRVVRPLDILICQQSNVGWGIPVHRIWSWTLAGAAIAGVLVLGLVWKAASLSPSGGLDAIVVPFLSVMWEVFEHVRTNLASARAKDEIQQLMLDDWNTATTGGQLPTVERCRLFQDQIVGIRRTNAHVPDWFDRALRTKNERAMRTTSHDMVAAAKRAGLT</sequence>
<dbReference type="InterPro" id="IPR049920">
    <property type="entry name" value="IK1_05631-like"/>
</dbReference>
<reference evidence="2 3" key="1">
    <citation type="submission" date="2023-12" db="EMBL/GenBank/DDBJ databases">
        <title>Description of new species of Mycobacterium terrae complex isolated from sewage at the Sao Paulo Zoological Park Foundation in Brazil.</title>
        <authorList>
            <person name="Romagnoli C.L."/>
            <person name="Conceicao E.C."/>
            <person name="Machado E."/>
            <person name="Barreto L.B.P.F."/>
            <person name="Sharma A."/>
            <person name="Silva N.M."/>
            <person name="Marques L.E."/>
            <person name="Juliana M.A."/>
            <person name="Lourenco M.C.S."/>
            <person name="Digiampietri L.A."/>
            <person name="Suffys P.N."/>
            <person name="Viana-Niero C."/>
        </authorList>
    </citation>
    <scope>NUCLEOTIDE SEQUENCE [LARGE SCALE GENOMIC DNA]</scope>
    <source>
        <strain evidence="2 3">MYC098</strain>
    </source>
</reference>
<gene>
    <name evidence="2" type="ORF">K6T79_21300</name>
</gene>
<keyword evidence="1" id="KW-0812">Transmembrane</keyword>
<dbReference type="RefSeq" id="WP_225405553.1">
    <property type="nucleotide sequence ID" value="NZ_JAYJJR010000017.1"/>
</dbReference>
<dbReference type="Pfam" id="PF18159">
    <property type="entry name" value="S_4TM"/>
    <property type="match status" value="1"/>
</dbReference>
<keyword evidence="1" id="KW-1133">Transmembrane helix</keyword>
<name>A0ABU5XMY4_9MYCO</name>
<keyword evidence="1" id="KW-0472">Membrane</keyword>
<protein>
    <submittedName>
        <fullName evidence="2">S-4TM family putative pore-forming effector</fullName>
    </submittedName>
</protein>
<proteinExistence type="predicted"/>
<feature type="transmembrane region" description="Helical" evidence="1">
    <location>
        <begin position="164"/>
        <end position="184"/>
    </location>
</feature>
<evidence type="ECO:0000313" key="3">
    <source>
        <dbReference type="Proteomes" id="UP001299596"/>
    </source>
</evidence>
<accession>A0ABU5XMY4</accession>
<feature type="transmembrane region" description="Helical" evidence="1">
    <location>
        <begin position="37"/>
        <end position="55"/>
    </location>
</feature>
<feature type="transmembrane region" description="Helical" evidence="1">
    <location>
        <begin position="61"/>
        <end position="80"/>
    </location>
</feature>